<dbReference type="RefSeq" id="WP_282766644.1">
    <property type="nucleotide sequence ID" value="NZ_JASCTH010000041.1"/>
</dbReference>
<dbReference type="PANTHER" id="PTHR30466">
    <property type="entry name" value="FLAVIN REDUCTASE"/>
    <property type="match status" value="1"/>
</dbReference>
<dbReference type="Proteomes" id="UP001241758">
    <property type="component" value="Unassembled WGS sequence"/>
</dbReference>
<dbReference type="EMBL" id="JASCTH010000041">
    <property type="protein sequence ID" value="MDI6105176.1"/>
    <property type="molecule type" value="Genomic_DNA"/>
</dbReference>
<evidence type="ECO:0000259" key="2">
    <source>
        <dbReference type="SMART" id="SM00903"/>
    </source>
</evidence>
<dbReference type="InterPro" id="IPR002563">
    <property type="entry name" value="Flavin_Rdtase-like_dom"/>
</dbReference>
<evidence type="ECO:0000313" key="3">
    <source>
        <dbReference type="EMBL" id="MDI6105176.1"/>
    </source>
</evidence>
<accession>A0ABT6WZK4</accession>
<dbReference type="SUPFAM" id="SSF50475">
    <property type="entry name" value="FMN-binding split barrel"/>
    <property type="match status" value="1"/>
</dbReference>
<keyword evidence="1 3" id="KW-0560">Oxidoreductase</keyword>
<feature type="domain" description="Flavin reductase like" evidence="2">
    <location>
        <begin position="15"/>
        <end position="160"/>
    </location>
</feature>
<evidence type="ECO:0000256" key="1">
    <source>
        <dbReference type="ARBA" id="ARBA00023002"/>
    </source>
</evidence>
<dbReference type="InterPro" id="IPR012349">
    <property type="entry name" value="Split_barrel_FMN-bd"/>
</dbReference>
<comment type="caution">
    <text evidence="3">The sequence shown here is derived from an EMBL/GenBank/DDBJ whole genome shotgun (WGS) entry which is preliminary data.</text>
</comment>
<dbReference type="SMART" id="SM00903">
    <property type="entry name" value="Flavin_Reduct"/>
    <property type="match status" value="1"/>
</dbReference>
<sequence>MSGAAAVPDAFRGFMGAYVTGVTVITSIDDNGRAHGLTCNSLTSVALDPPTLLVCLSLRSGTLTAIRQCGGFAVNVLHDGARPTAQAFASRDPDRFERTVWRHSERLRLPWLTADACALAECEVTETVLVGDHVVVFGRVLHVESHPGSPLLYGGRRFLTNPEEAA</sequence>
<gene>
    <name evidence="3" type="ORF">QLQ12_41985</name>
</gene>
<keyword evidence="4" id="KW-1185">Reference proteome</keyword>
<dbReference type="InterPro" id="IPR050268">
    <property type="entry name" value="NADH-dep_flavin_reductase"/>
</dbReference>
<organism evidence="3 4">
    <name type="scientific">Actinoplanes sandaracinus</name>
    <dbReference type="NCBI Taxonomy" id="3045177"/>
    <lineage>
        <taxon>Bacteria</taxon>
        <taxon>Bacillati</taxon>
        <taxon>Actinomycetota</taxon>
        <taxon>Actinomycetes</taxon>
        <taxon>Micromonosporales</taxon>
        <taxon>Micromonosporaceae</taxon>
        <taxon>Actinoplanes</taxon>
    </lineage>
</organism>
<evidence type="ECO:0000313" key="4">
    <source>
        <dbReference type="Proteomes" id="UP001241758"/>
    </source>
</evidence>
<proteinExistence type="predicted"/>
<dbReference type="PANTHER" id="PTHR30466:SF1">
    <property type="entry name" value="FMN REDUCTASE (NADH) RUTF"/>
    <property type="match status" value="1"/>
</dbReference>
<dbReference type="Gene3D" id="2.30.110.10">
    <property type="entry name" value="Electron Transport, Fmn-binding Protein, Chain A"/>
    <property type="match status" value="1"/>
</dbReference>
<dbReference type="EC" id="1.-.-.-" evidence="3"/>
<name>A0ABT6WZK4_9ACTN</name>
<reference evidence="3 4" key="1">
    <citation type="submission" date="2023-05" db="EMBL/GenBank/DDBJ databases">
        <title>Actinoplanes sp. NEAU-A12 genome sequencing.</title>
        <authorList>
            <person name="Wang Z.-S."/>
        </authorList>
    </citation>
    <scope>NUCLEOTIDE SEQUENCE [LARGE SCALE GENOMIC DNA]</scope>
    <source>
        <strain evidence="3 4">NEAU-A12</strain>
    </source>
</reference>
<dbReference type="Pfam" id="PF01613">
    <property type="entry name" value="Flavin_Reduct"/>
    <property type="match status" value="1"/>
</dbReference>
<protein>
    <submittedName>
        <fullName evidence="3">Flavin reductase family protein</fullName>
        <ecNumber evidence="3">1.-.-.-</ecNumber>
    </submittedName>
</protein>
<dbReference type="GO" id="GO:0016491">
    <property type="term" value="F:oxidoreductase activity"/>
    <property type="evidence" value="ECO:0007669"/>
    <property type="project" value="UniProtKB-KW"/>
</dbReference>